<dbReference type="SUPFAM" id="SSF47384">
    <property type="entry name" value="Homodimeric domain of signal transducing histidine kinase"/>
    <property type="match status" value="1"/>
</dbReference>
<dbReference type="Gene3D" id="3.30.450.40">
    <property type="match status" value="1"/>
</dbReference>
<feature type="domain" description="GAF" evidence="1">
    <location>
        <begin position="74"/>
        <end position="154"/>
    </location>
</feature>
<dbReference type="EMBL" id="JBHMEW010000028">
    <property type="protein sequence ID" value="MFB9210941.1"/>
    <property type="molecule type" value="Genomic_DNA"/>
</dbReference>
<protein>
    <submittedName>
        <fullName evidence="2">GAF domain-containing protein</fullName>
    </submittedName>
</protein>
<dbReference type="InterPro" id="IPR029016">
    <property type="entry name" value="GAF-like_dom_sf"/>
</dbReference>
<evidence type="ECO:0000313" key="3">
    <source>
        <dbReference type="Proteomes" id="UP001589654"/>
    </source>
</evidence>
<evidence type="ECO:0000259" key="1">
    <source>
        <dbReference type="Pfam" id="PF01590"/>
    </source>
</evidence>
<keyword evidence="3" id="KW-1185">Reference proteome</keyword>
<proteinExistence type="predicted"/>
<gene>
    <name evidence="2" type="ORF">ACFFUR_03920</name>
</gene>
<evidence type="ECO:0000313" key="2">
    <source>
        <dbReference type="EMBL" id="MFB9210941.1"/>
    </source>
</evidence>
<dbReference type="InterPro" id="IPR003018">
    <property type="entry name" value="GAF"/>
</dbReference>
<dbReference type="Gene3D" id="3.30.450.20">
    <property type="entry name" value="PAS domain"/>
    <property type="match status" value="1"/>
</dbReference>
<comment type="caution">
    <text evidence="2">The sequence shown here is derived from an EMBL/GenBank/DDBJ whole genome shotgun (WGS) entry which is preliminary data.</text>
</comment>
<dbReference type="PANTHER" id="PTHR43102:SF2">
    <property type="entry name" value="GAF DOMAIN-CONTAINING PROTEIN"/>
    <property type="match status" value="1"/>
</dbReference>
<accession>A0ABV5J2K6</accession>
<dbReference type="InterPro" id="IPR036097">
    <property type="entry name" value="HisK_dim/P_sf"/>
</dbReference>
<dbReference type="Pfam" id="PF01590">
    <property type="entry name" value="GAF"/>
    <property type="match status" value="1"/>
</dbReference>
<sequence length="378" mass="43524">MTNRIERLNELDSYGVLNHKQDEELNDLAKIASLALNVPIAQITFVHDEFTFVKANIDVVSTESIPGRVKRRESFCHHSIKNPKETMIVNDASKDSRFINNPFVNSDPHIRFYAGKPLTTPAGNPLGTICVIDNKPRNLSLGEKQLLDILSKKIMAYLNNKRKLLNQENKIIDDALRLQNLTDRLPVGIFQLDKSNQNNLRFKFLNKTMKEMCPSVNTNKSSESIEILFSSIYPDDKNRFINHLNESFDNLSFSNIQFRIKKGNNCAWFAMKGNVERRTDGSKTFYASIRNIDNQIEYEKTLEQIAFDISHVLRRPVSSLSGLVNLVDTKEKLNKKELLEYIGLVKTVSTEMESYTRKLNDIYQKKKEIITNHNKSYT</sequence>
<name>A0ABV5J2K6_9BACT</name>
<reference evidence="2 3" key="1">
    <citation type="submission" date="2024-09" db="EMBL/GenBank/DDBJ databases">
        <authorList>
            <person name="Sun Q."/>
            <person name="Mori K."/>
        </authorList>
    </citation>
    <scope>NUCLEOTIDE SEQUENCE [LARGE SCALE GENOMIC DNA]</scope>
    <source>
        <strain evidence="2 3">CECT 7682</strain>
    </source>
</reference>
<dbReference type="Proteomes" id="UP001589654">
    <property type="component" value="Unassembled WGS sequence"/>
</dbReference>
<dbReference type="RefSeq" id="WP_290246658.1">
    <property type="nucleotide sequence ID" value="NZ_JAUFQT010000001.1"/>
</dbReference>
<dbReference type="PANTHER" id="PTHR43102">
    <property type="entry name" value="SLR1143 PROTEIN"/>
    <property type="match status" value="1"/>
</dbReference>
<organism evidence="2 3">
    <name type="scientific">Echinicola jeungdonensis</name>
    <dbReference type="NCBI Taxonomy" id="709343"/>
    <lineage>
        <taxon>Bacteria</taxon>
        <taxon>Pseudomonadati</taxon>
        <taxon>Bacteroidota</taxon>
        <taxon>Cytophagia</taxon>
        <taxon>Cytophagales</taxon>
        <taxon>Cyclobacteriaceae</taxon>
        <taxon>Echinicola</taxon>
    </lineage>
</organism>
<dbReference type="SUPFAM" id="SSF55781">
    <property type="entry name" value="GAF domain-like"/>
    <property type="match status" value="1"/>
</dbReference>